<keyword evidence="2" id="KW-0539">Nucleus</keyword>
<dbReference type="EMBL" id="CM026428">
    <property type="protein sequence ID" value="KAG0568092.1"/>
    <property type="molecule type" value="Genomic_DNA"/>
</dbReference>
<protein>
    <submittedName>
        <fullName evidence="4">Uncharacterized protein</fullName>
    </submittedName>
</protein>
<gene>
    <name evidence="4" type="ORF">KC19_7G185600</name>
</gene>
<feature type="region of interest" description="Disordered" evidence="3">
    <location>
        <begin position="325"/>
        <end position="348"/>
    </location>
</feature>
<comment type="caution">
    <text evidence="4">The sequence shown here is derived from an EMBL/GenBank/DDBJ whole genome shotgun (WGS) entry which is preliminary data.</text>
</comment>
<accession>A0A8T0HGF4</accession>
<feature type="region of interest" description="Disordered" evidence="3">
    <location>
        <begin position="221"/>
        <end position="257"/>
    </location>
</feature>
<comment type="subcellular location">
    <subcellularLocation>
        <location evidence="1">Nucleus</location>
    </subcellularLocation>
</comment>
<dbReference type="InterPro" id="IPR051992">
    <property type="entry name" value="OxStress_Response_Reg"/>
</dbReference>
<evidence type="ECO:0000256" key="1">
    <source>
        <dbReference type="ARBA" id="ARBA00004123"/>
    </source>
</evidence>
<name>A0A8T0HGF4_CERPU</name>
<evidence type="ECO:0000256" key="2">
    <source>
        <dbReference type="ARBA" id="ARBA00023242"/>
    </source>
</evidence>
<dbReference type="AlphaFoldDB" id="A0A8T0HGF4"/>
<feature type="compositionally biased region" description="Polar residues" evidence="3">
    <location>
        <begin position="84"/>
        <end position="102"/>
    </location>
</feature>
<feature type="region of interest" description="Disordered" evidence="3">
    <location>
        <begin position="367"/>
        <end position="421"/>
    </location>
</feature>
<dbReference type="PANTHER" id="PTHR33172:SF96">
    <property type="entry name" value="PROTEIN OXIDATIVE STRESS 3 LIKE 3"/>
    <property type="match status" value="1"/>
</dbReference>
<feature type="compositionally biased region" description="Polar residues" evidence="3">
    <location>
        <begin position="64"/>
        <end position="75"/>
    </location>
</feature>
<feature type="compositionally biased region" description="Polar residues" evidence="3">
    <location>
        <begin position="381"/>
        <end position="401"/>
    </location>
</feature>
<proteinExistence type="predicted"/>
<dbReference type="Proteomes" id="UP000822688">
    <property type="component" value="Chromosome 7"/>
</dbReference>
<evidence type="ECO:0000256" key="3">
    <source>
        <dbReference type="SAM" id="MobiDB-lite"/>
    </source>
</evidence>
<dbReference type="GO" id="GO:0005634">
    <property type="term" value="C:nucleus"/>
    <property type="evidence" value="ECO:0007669"/>
    <property type="project" value="UniProtKB-SubCell"/>
</dbReference>
<dbReference type="PANTHER" id="PTHR33172">
    <property type="entry name" value="OS08G0516900 PROTEIN"/>
    <property type="match status" value="1"/>
</dbReference>
<evidence type="ECO:0000313" key="5">
    <source>
        <dbReference type="Proteomes" id="UP000822688"/>
    </source>
</evidence>
<sequence length="421" mass="44465">MSRMSMTYQCWEIVSGPTVGCKLAHGQTHGLVGQQYVSDGSTLRRHSSPSHESSFPHFTMYLPQPQSDLKGSSLVSHPKDLSVKLSSSPHSQLPSTLSGASSPTALTITTEACSGASPKQLTPSETHVTTSSVTTEVDEKGCKSDGLVKSPGGPCEAQSKRLEGYPEMTVPGGSLSKFKGALLADPGLRVRVPSSKPGVVERIAPLNGGLPYGGYGFGSPTNKAMPENSSESSSSICQASDDSGSCTSDDNGGDMEAQSVYRGPLTGMEALDESLPIKRPGLSKFFGGKSRSFASLADVSSVSDLAKPNNPFAYIKRRKLGLNCPLDRHRSYPPPTRSSGASIAKKLPTSGSRNSLAVAVILEGLTDDQQEQQEQQEQQVAAPSTIRSAETRTFPSRSFSLTDLRRDGGSPPSIRRAFVGP</sequence>
<reference evidence="4" key="1">
    <citation type="submission" date="2020-06" db="EMBL/GenBank/DDBJ databases">
        <title>WGS assembly of Ceratodon purpureus strain R40.</title>
        <authorList>
            <person name="Carey S.B."/>
            <person name="Jenkins J."/>
            <person name="Shu S."/>
            <person name="Lovell J.T."/>
            <person name="Sreedasyam A."/>
            <person name="Maumus F."/>
            <person name="Tiley G.P."/>
            <person name="Fernandez-Pozo N."/>
            <person name="Barry K."/>
            <person name="Chen C."/>
            <person name="Wang M."/>
            <person name="Lipzen A."/>
            <person name="Daum C."/>
            <person name="Saski C.A."/>
            <person name="Payton A.C."/>
            <person name="Mcbreen J.C."/>
            <person name="Conrad R.E."/>
            <person name="Kollar L.M."/>
            <person name="Olsson S."/>
            <person name="Huttunen S."/>
            <person name="Landis J.B."/>
            <person name="Wickett N.J."/>
            <person name="Johnson M.G."/>
            <person name="Rensing S.A."/>
            <person name="Grimwood J."/>
            <person name="Schmutz J."/>
            <person name="Mcdaniel S.F."/>
        </authorList>
    </citation>
    <scope>NUCLEOTIDE SEQUENCE</scope>
    <source>
        <strain evidence="4">R40</strain>
    </source>
</reference>
<dbReference type="OrthoDB" id="691484at2759"/>
<feature type="region of interest" description="Disordered" evidence="3">
    <location>
        <begin position="114"/>
        <end position="160"/>
    </location>
</feature>
<dbReference type="GO" id="GO:0006950">
    <property type="term" value="P:response to stress"/>
    <property type="evidence" value="ECO:0007669"/>
    <property type="project" value="UniProtKB-ARBA"/>
</dbReference>
<feature type="compositionally biased region" description="Low complexity" evidence="3">
    <location>
        <begin position="122"/>
        <end position="135"/>
    </location>
</feature>
<feature type="compositionally biased region" description="Low complexity" evidence="3">
    <location>
        <begin position="229"/>
        <end position="245"/>
    </location>
</feature>
<organism evidence="4 5">
    <name type="scientific">Ceratodon purpureus</name>
    <name type="common">Fire moss</name>
    <name type="synonym">Dicranum purpureum</name>
    <dbReference type="NCBI Taxonomy" id="3225"/>
    <lineage>
        <taxon>Eukaryota</taxon>
        <taxon>Viridiplantae</taxon>
        <taxon>Streptophyta</taxon>
        <taxon>Embryophyta</taxon>
        <taxon>Bryophyta</taxon>
        <taxon>Bryophytina</taxon>
        <taxon>Bryopsida</taxon>
        <taxon>Dicranidae</taxon>
        <taxon>Pseudoditrichales</taxon>
        <taxon>Ditrichaceae</taxon>
        <taxon>Ceratodon</taxon>
    </lineage>
</organism>
<feature type="region of interest" description="Disordered" evidence="3">
    <location>
        <begin position="39"/>
        <end position="102"/>
    </location>
</feature>
<keyword evidence="5" id="KW-1185">Reference proteome</keyword>
<evidence type="ECO:0000313" key="4">
    <source>
        <dbReference type="EMBL" id="KAG0568092.1"/>
    </source>
</evidence>